<sequence>MTNELISASMLTMNQLLCEIRLAEYMNGPDGWGNMQGREVGARLQAFAQKQGSDIFKISFAGVNRTDASFSRESIVEIACRYRGKKGFAIHDLFDADMIENLESAALRKNQPLFIWNDDSWQIAGPKPSRGSEDVLVYALSTTEVTASGVSVALNLKLTNASTKLKQLWEGGYIMRKEEVAPSGGIEFIYYRIK</sequence>
<dbReference type="EMBL" id="JAEMHK010000001">
    <property type="protein sequence ID" value="MBJ6798827.1"/>
    <property type="molecule type" value="Genomic_DNA"/>
</dbReference>
<reference evidence="1 2" key="1">
    <citation type="submission" date="2020-12" db="EMBL/GenBank/DDBJ databases">
        <title>Geomonas sp. Red259, isolated from paddy soil.</title>
        <authorList>
            <person name="Xu Z."/>
            <person name="Zhang Z."/>
            <person name="Masuda Y."/>
            <person name="Itoh H."/>
            <person name="Senoo K."/>
        </authorList>
    </citation>
    <scope>NUCLEOTIDE SEQUENCE [LARGE SCALE GENOMIC DNA]</scope>
    <source>
        <strain evidence="1 2">Red259</strain>
    </source>
</reference>
<evidence type="ECO:0008006" key="3">
    <source>
        <dbReference type="Google" id="ProtNLM"/>
    </source>
</evidence>
<evidence type="ECO:0000313" key="1">
    <source>
        <dbReference type="EMBL" id="MBJ6798827.1"/>
    </source>
</evidence>
<proteinExistence type="predicted"/>
<dbReference type="RefSeq" id="WP_199393353.1">
    <property type="nucleotide sequence ID" value="NZ_JAEMHK010000001.1"/>
</dbReference>
<comment type="caution">
    <text evidence="1">The sequence shown here is derived from an EMBL/GenBank/DDBJ whole genome shotgun (WGS) entry which is preliminary data.</text>
</comment>
<name>A0ABS0YM20_9BACT</name>
<gene>
    <name evidence="1" type="ORF">JFN90_01610</name>
</gene>
<protein>
    <recommendedName>
        <fullName evidence="3">DNA-binding protein</fullName>
    </recommendedName>
</protein>
<accession>A0ABS0YM20</accession>
<evidence type="ECO:0000313" key="2">
    <source>
        <dbReference type="Proteomes" id="UP000641025"/>
    </source>
</evidence>
<organism evidence="1 2">
    <name type="scientific">Geomonas propionica</name>
    <dbReference type="NCBI Taxonomy" id="2798582"/>
    <lineage>
        <taxon>Bacteria</taxon>
        <taxon>Pseudomonadati</taxon>
        <taxon>Thermodesulfobacteriota</taxon>
        <taxon>Desulfuromonadia</taxon>
        <taxon>Geobacterales</taxon>
        <taxon>Geobacteraceae</taxon>
        <taxon>Geomonas</taxon>
    </lineage>
</organism>
<dbReference type="Proteomes" id="UP000641025">
    <property type="component" value="Unassembled WGS sequence"/>
</dbReference>
<keyword evidence="2" id="KW-1185">Reference proteome</keyword>